<evidence type="ECO:0000313" key="2">
    <source>
        <dbReference type="Proteomes" id="UP000821845"/>
    </source>
</evidence>
<name>A0ACB7SAX8_HYAAI</name>
<reference evidence="1" key="1">
    <citation type="submission" date="2020-05" db="EMBL/GenBank/DDBJ databases">
        <title>Large-scale comparative analyses of tick genomes elucidate their genetic diversity and vector capacities.</title>
        <authorList>
            <person name="Jia N."/>
            <person name="Wang J."/>
            <person name="Shi W."/>
            <person name="Du L."/>
            <person name="Sun Y."/>
            <person name="Zhan W."/>
            <person name="Jiang J."/>
            <person name="Wang Q."/>
            <person name="Zhang B."/>
            <person name="Ji P."/>
            <person name="Sakyi L.B."/>
            <person name="Cui X."/>
            <person name="Yuan T."/>
            <person name="Jiang B."/>
            <person name="Yang W."/>
            <person name="Lam T.T.-Y."/>
            <person name="Chang Q."/>
            <person name="Ding S."/>
            <person name="Wang X."/>
            <person name="Zhu J."/>
            <person name="Ruan X."/>
            <person name="Zhao L."/>
            <person name="Wei J."/>
            <person name="Que T."/>
            <person name="Du C."/>
            <person name="Cheng J."/>
            <person name="Dai P."/>
            <person name="Han X."/>
            <person name="Huang E."/>
            <person name="Gao Y."/>
            <person name="Liu J."/>
            <person name="Shao H."/>
            <person name="Ye R."/>
            <person name="Li L."/>
            <person name="Wei W."/>
            <person name="Wang X."/>
            <person name="Wang C."/>
            <person name="Yang T."/>
            <person name="Huo Q."/>
            <person name="Li W."/>
            <person name="Guo W."/>
            <person name="Chen H."/>
            <person name="Zhou L."/>
            <person name="Ni X."/>
            <person name="Tian J."/>
            <person name="Zhou Y."/>
            <person name="Sheng Y."/>
            <person name="Liu T."/>
            <person name="Pan Y."/>
            <person name="Xia L."/>
            <person name="Li J."/>
            <person name="Zhao F."/>
            <person name="Cao W."/>
        </authorList>
    </citation>
    <scope>NUCLEOTIDE SEQUENCE</scope>
    <source>
        <strain evidence="1">Hyas-2018</strain>
    </source>
</reference>
<dbReference type="EMBL" id="CM023484">
    <property type="protein sequence ID" value="KAH6932267.1"/>
    <property type="molecule type" value="Genomic_DNA"/>
</dbReference>
<sequence length="145" mass="15967">MSSADASSPRGLRAHWLCCLAANCQENCVCNRTGSRSSVNPFQEQQKTRKKKEQADMSRIMPPVPHDWGTMWLPAGDPVAHPCASPNKTVPQWCAVLRVVWFLCYVRHCVTLQAGATGLSAAPKKKGARDRHAVKPPLQKKHALA</sequence>
<protein>
    <submittedName>
        <fullName evidence="1">Uncharacterized protein</fullName>
    </submittedName>
</protein>
<organism evidence="1 2">
    <name type="scientific">Hyalomma asiaticum</name>
    <name type="common">Tick</name>
    <dbReference type="NCBI Taxonomy" id="266040"/>
    <lineage>
        <taxon>Eukaryota</taxon>
        <taxon>Metazoa</taxon>
        <taxon>Ecdysozoa</taxon>
        <taxon>Arthropoda</taxon>
        <taxon>Chelicerata</taxon>
        <taxon>Arachnida</taxon>
        <taxon>Acari</taxon>
        <taxon>Parasitiformes</taxon>
        <taxon>Ixodida</taxon>
        <taxon>Ixodoidea</taxon>
        <taxon>Ixodidae</taxon>
        <taxon>Hyalomminae</taxon>
        <taxon>Hyalomma</taxon>
    </lineage>
</organism>
<proteinExistence type="predicted"/>
<accession>A0ACB7SAX8</accession>
<comment type="caution">
    <text evidence="1">The sequence shown here is derived from an EMBL/GenBank/DDBJ whole genome shotgun (WGS) entry which is preliminary data.</text>
</comment>
<dbReference type="Proteomes" id="UP000821845">
    <property type="component" value="Chromosome 4"/>
</dbReference>
<evidence type="ECO:0000313" key="1">
    <source>
        <dbReference type="EMBL" id="KAH6932267.1"/>
    </source>
</evidence>
<keyword evidence="2" id="KW-1185">Reference proteome</keyword>
<gene>
    <name evidence="1" type="ORF">HPB50_004140</name>
</gene>